<feature type="compositionally biased region" description="Basic residues" evidence="2">
    <location>
        <begin position="940"/>
        <end position="949"/>
    </location>
</feature>
<keyword evidence="1" id="KW-0863">Zinc-finger</keyword>
<dbReference type="Proteomes" id="UP000095300">
    <property type="component" value="Unassembled WGS sequence"/>
</dbReference>
<feature type="region of interest" description="Disordered" evidence="2">
    <location>
        <begin position="391"/>
        <end position="464"/>
    </location>
</feature>
<keyword evidence="1" id="KW-0479">Metal-binding</keyword>
<dbReference type="GO" id="GO:0008270">
    <property type="term" value="F:zinc ion binding"/>
    <property type="evidence" value="ECO:0007669"/>
    <property type="project" value="UniProtKB-KW"/>
</dbReference>
<gene>
    <name evidence="4" type="primary">106092016</name>
</gene>
<dbReference type="VEuPathDB" id="VectorBase:SCAU000834"/>
<feature type="compositionally biased region" description="Polar residues" evidence="2">
    <location>
        <begin position="258"/>
        <end position="290"/>
    </location>
</feature>
<dbReference type="PROSITE" id="PS00028">
    <property type="entry name" value="ZINC_FINGER_C2H2_1"/>
    <property type="match status" value="1"/>
</dbReference>
<feature type="compositionally biased region" description="Low complexity" evidence="2">
    <location>
        <begin position="895"/>
        <end position="922"/>
    </location>
</feature>
<dbReference type="PANTHER" id="PTHR21564">
    <property type="entry name" value="BRAKELESS PROTEIN"/>
    <property type="match status" value="1"/>
</dbReference>
<dbReference type="GO" id="GO:0006357">
    <property type="term" value="P:regulation of transcription by RNA polymerase II"/>
    <property type="evidence" value="ECO:0007669"/>
    <property type="project" value="TreeGrafter"/>
</dbReference>
<name>A0A1I8NP94_STOCA</name>
<dbReference type="InterPro" id="IPR040010">
    <property type="entry name" value="ZN608/ZN609"/>
</dbReference>
<protein>
    <recommendedName>
        <fullName evidence="3">C2H2-type domain-containing protein</fullName>
    </recommendedName>
</protein>
<feature type="region of interest" description="Disordered" evidence="2">
    <location>
        <begin position="818"/>
        <end position="949"/>
    </location>
</feature>
<sequence length="986" mass="106382">MINASGIAISTSGGANLNQPQSLINPVTGLNVQISTKRCKPAVPCAISPVLLECPEQDCSKKYKHANGLRYHQSHAHGNVSIVDDDSIADIDEPIITPSNSPVLITIPVESEVIENVGSIIIDRPSALKVTDSIKLEDTETSPTLISTNTTEPEKTLLKSTSCGEICKIATEKVLASSQISSDTSNMCQAVEDLDKKGSGCTPSTSVEESDHLNNALKCGVLRFGQADSKENDISLLNLQLEDTSNKNNQEIACHSIASDSEGTSSQSMGGQMNKEITQSPKQQTINNDTLKIDTGPHQETNQISDEYNTSNITSRDEVQSPAYSDISDDSTPVNDQQLEKVHQAKNADIAKKSPDVVAGCSTSQTTIASPLGGYGMYQFYQQQQFLAQQSAEQQSNKNNSSNNIVQPSLPATCTSQQTTNNAEGGRKDPPLDLMTKSTTSPSPQDSNKDGNQPQTNINSPQTANNLSLGAGALNSSIASKSHFYAFNYMSPSYQFNVDQNYVPVSIVAEDGKSGRHGSIVGPSEQLQPPIQFKDDREKEGNSPNDNIKVLHQQQITPSKIVKSEPTARAENLETKGVSALSSQVSHVPLNNKDLPAMGSYSNLYQRHPMALASQQLSREEELRRYYIFSDQQRRQSSTVPTINLINQQTPGCANQNNQQQCKEDQTPMQANIQGQQQVKIKSNASLSMINNTSKLSTGTKDNPKQKEDELKAIKQEGQKPTMETQGPPPPPTSQYFLHPSYMAPTPFGFDPNHPMYRNVLMPPTPPYNTAPYHLTMPRYHAPEDLSRNTGTKALDVLHHAASQYYTTHKIHELSERALKSPNSSSSNGSTNVKASISSPTIGTNQHSNITANSVGHHSTSSQSSSTQLTHNLSSQTISTTSNKQEIMGQKSHTGSSGVVSVSHEPPKQQTSTNSSVVSNSSAINTSGGGADSRSPPPQRHVHTHHHTHVGLGYPMYPAPYGAAVLASQQAAAVAVINPFPPGPTK</sequence>
<feature type="region of interest" description="Disordered" evidence="2">
    <location>
        <begin position="257"/>
        <end position="334"/>
    </location>
</feature>
<feature type="region of interest" description="Disordered" evidence="2">
    <location>
        <begin position="513"/>
        <end position="546"/>
    </location>
</feature>
<evidence type="ECO:0000256" key="2">
    <source>
        <dbReference type="SAM" id="MobiDB-lite"/>
    </source>
</evidence>
<keyword evidence="5" id="KW-1185">Reference proteome</keyword>
<dbReference type="STRING" id="35570.A0A1I8NP94"/>
<evidence type="ECO:0000259" key="3">
    <source>
        <dbReference type="PROSITE" id="PS50157"/>
    </source>
</evidence>
<feature type="compositionally biased region" description="Polar residues" evidence="2">
    <location>
        <begin position="298"/>
        <end position="314"/>
    </location>
</feature>
<dbReference type="AlphaFoldDB" id="A0A1I8NP94"/>
<feature type="compositionally biased region" description="Polar residues" evidence="2">
    <location>
        <begin position="837"/>
        <end position="856"/>
    </location>
</feature>
<dbReference type="InterPro" id="IPR013087">
    <property type="entry name" value="Znf_C2H2_type"/>
</dbReference>
<dbReference type="PANTHER" id="PTHR21564:SF5">
    <property type="entry name" value="SCRIBBLER, ISOFORM J"/>
    <property type="match status" value="1"/>
</dbReference>
<dbReference type="PROSITE" id="PS50157">
    <property type="entry name" value="ZINC_FINGER_C2H2_2"/>
    <property type="match status" value="1"/>
</dbReference>
<feature type="domain" description="C2H2-type" evidence="3">
    <location>
        <begin position="52"/>
        <end position="77"/>
    </location>
</feature>
<feature type="compositionally biased region" description="Low complexity" evidence="2">
    <location>
        <begin position="857"/>
        <end position="877"/>
    </location>
</feature>
<feature type="region of interest" description="Disordered" evidence="2">
    <location>
        <begin position="648"/>
        <end position="671"/>
    </location>
</feature>
<accession>A0A1I8NP94</accession>
<evidence type="ECO:0000256" key="1">
    <source>
        <dbReference type="PROSITE-ProRule" id="PRU00042"/>
    </source>
</evidence>
<dbReference type="EnsemblMetazoa" id="SCAU000834-RC">
    <property type="protein sequence ID" value="SCAU000834-PC"/>
    <property type="gene ID" value="SCAU000834"/>
</dbReference>
<reference evidence="4" key="1">
    <citation type="submission" date="2020-05" db="UniProtKB">
        <authorList>
            <consortium name="EnsemblMetazoa"/>
        </authorList>
    </citation>
    <scope>IDENTIFICATION</scope>
    <source>
        <strain evidence="4">USDA</strain>
    </source>
</reference>
<feature type="compositionally biased region" description="Polar residues" evidence="2">
    <location>
        <begin position="405"/>
        <end position="423"/>
    </location>
</feature>
<dbReference type="OrthoDB" id="5863628at2759"/>
<evidence type="ECO:0000313" key="4">
    <source>
        <dbReference type="EnsemblMetazoa" id="SCAU000834-PC"/>
    </source>
</evidence>
<dbReference type="GO" id="GO:0005634">
    <property type="term" value="C:nucleus"/>
    <property type="evidence" value="ECO:0007669"/>
    <property type="project" value="TreeGrafter"/>
</dbReference>
<feature type="compositionally biased region" description="Low complexity" evidence="2">
    <location>
        <begin position="821"/>
        <end position="836"/>
    </location>
</feature>
<organism evidence="4 5">
    <name type="scientific">Stomoxys calcitrans</name>
    <name type="common">Stable fly</name>
    <name type="synonym">Conops calcitrans</name>
    <dbReference type="NCBI Taxonomy" id="35570"/>
    <lineage>
        <taxon>Eukaryota</taxon>
        <taxon>Metazoa</taxon>
        <taxon>Ecdysozoa</taxon>
        <taxon>Arthropoda</taxon>
        <taxon>Hexapoda</taxon>
        <taxon>Insecta</taxon>
        <taxon>Pterygota</taxon>
        <taxon>Neoptera</taxon>
        <taxon>Endopterygota</taxon>
        <taxon>Diptera</taxon>
        <taxon>Brachycera</taxon>
        <taxon>Muscomorpha</taxon>
        <taxon>Muscoidea</taxon>
        <taxon>Muscidae</taxon>
        <taxon>Stomoxys</taxon>
    </lineage>
</organism>
<feature type="compositionally biased region" description="Polar residues" evidence="2">
    <location>
        <begin position="436"/>
        <end position="464"/>
    </location>
</feature>
<proteinExistence type="predicted"/>
<feature type="compositionally biased region" description="Low complexity" evidence="2">
    <location>
        <begin position="391"/>
        <end position="404"/>
    </location>
</feature>
<evidence type="ECO:0000313" key="5">
    <source>
        <dbReference type="Proteomes" id="UP000095300"/>
    </source>
</evidence>
<keyword evidence="1" id="KW-0862">Zinc</keyword>